<keyword evidence="2" id="KW-0805">Transcription regulation</keyword>
<dbReference type="EMBL" id="AZFV01000003">
    <property type="protein sequence ID" value="KRM18274.1"/>
    <property type="molecule type" value="Genomic_DNA"/>
</dbReference>
<dbReference type="InterPro" id="IPR036388">
    <property type="entry name" value="WH-like_DNA-bd_sf"/>
</dbReference>
<comment type="caution">
    <text evidence="6">The sequence shown here is derived from an EMBL/GenBank/DDBJ whole genome shotgun (WGS) entry which is preliminary data.</text>
</comment>
<sequence>MIENYLLEELVTFAKYKTLAATAQNLSVTQPTVTRGMQKLEAEFGVKLFNRQPNRLVLTKTGQLAAQEAEKILNQNQQMILTVRKFDNSQKVVKVASIAPGPMIVLNQLTLPKSVQLNNDFIHQNTIIDNLKQHNFSLIFTNQEIMTSEIESRYIGTEKLSVNLDKFTYLANQTSVTFKELQGTSFVVLTDIGVWKQIIQQEIPDAKFLYQNQVDSFTEITKYSNFPYFSTNLSKIDSTHQNDDDRVNLPISDEKAQMPFYASYLKEQRQLVQPIIRQLSASWL</sequence>
<keyword evidence="3" id="KW-0238">DNA-binding</keyword>
<dbReference type="PRINTS" id="PR00039">
    <property type="entry name" value="HTHLYSR"/>
</dbReference>
<gene>
    <name evidence="6" type="ORF">FD31_GL001604</name>
</gene>
<name>A0A0R1WK39_9LACO</name>
<keyword evidence="7" id="KW-1185">Reference proteome</keyword>
<comment type="similarity">
    <text evidence="1">Belongs to the LysR transcriptional regulatory family.</text>
</comment>
<proteinExistence type="inferred from homology"/>
<dbReference type="STRING" id="1423774.FD31_GL001604"/>
<dbReference type="GO" id="GO:0003700">
    <property type="term" value="F:DNA-binding transcription factor activity"/>
    <property type="evidence" value="ECO:0007669"/>
    <property type="project" value="InterPro"/>
</dbReference>
<evidence type="ECO:0000259" key="5">
    <source>
        <dbReference type="PROSITE" id="PS50931"/>
    </source>
</evidence>
<evidence type="ECO:0000256" key="1">
    <source>
        <dbReference type="ARBA" id="ARBA00009437"/>
    </source>
</evidence>
<dbReference type="InterPro" id="IPR036390">
    <property type="entry name" value="WH_DNA-bd_sf"/>
</dbReference>
<dbReference type="Proteomes" id="UP000051302">
    <property type="component" value="Unassembled WGS sequence"/>
</dbReference>
<dbReference type="GO" id="GO:0000976">
    <property type="term" value="F:transcription cis-regulatory region binding"/>
    <property type="evidence" value="ECO:0007669"/>
    <property type="project" value="TreeGrafter"/>
</dbReference>
<evidence type="ECO:0000313" key="6">
    <source>
        <dbReference type="EMBL" id="KRM18274.1"/>
    </source>
</evidence>
<accession>A0A0R1WK39</accession>
<dbReference type="PROSITE" id="PS50931">
    <property type="entry name" value="HTH_LYSR"/>
    <property type="match status" value="1"/>
</dbReference>
<keyword evidence="4" id="KW-0804">Transcription</keyword>
<dbReference type="InterPro" id="IPR000847">
    <property type="entry name" value="LysR_HTH_N"/>
</dbReference>
<dbReference type="PANTHER" id="PTHR30126:SF40">
    <property type="entry name" value="HTH-TYPE TRANSCRIPTIONAL REGULATOR GLTR"/>
    <property type="match status" value="1"/>
</dbReference>
<dbReference type="AlphaFoldDB" id="A0A0R1WK39"/>
<evidence type="ECO:0000256" key="2">
    <source>
        <dbReference type="ARBA" id="ARBA00023015"/>
    </source>
</evidence>
<feature type="domain" description="HTH lysR-type" evidence="5">
    <location>
        <begin position="1"/>
        <end position="59"/>
    </location>
</feature>
<protein>
    <submittedName>
        <fullName evidence="6">LysR family transcriptional regulator</fullName>
    </submittedName>
</protein>
<dbReference type="Pfam" id="PF00126">
    <property type="entry name" value="HTH_1"/>
    <property type="match status" value="1"/>
</dbReference>
<dbReference type="RefSeq" id="WP_057891153.1">
    <property type="nucleotide sequence ID" value="NZ_AZFV01000003.1"/>
</dbReference>
<evidence type="ECO:0000256" key="4">
    <source>
        <dbReference type="ARBA" id="ARBA00023163"/>
    </source>
</evidence>
<evidence type="ECO:0000256" key="3">
    <source>
        <dbReference type="ARBA" id="ARBA00023125"/>
    </source>
</evidence>
<organism evidence="6 7">
    <name type="scientific">Companilactobacillus nantensis DSM 16982</name>
    <dbReference type="NCBI Taxonomy" id="1423774"/>
    <lineage>
        <taxon>Bacteria</taxon>
        <taxon>Bacillati</taxon>
        <taxon>Bacillota</taxon>
        <taxon>Bacilli</taxon>
        <taxon>Lactobacillales</taxon>
        <taxon>Lactobacillaceae</taxon>
        <taxon>Companilactobacillus</taxon>
    </lineage>
</organism>
<dbReference type="PANTHER" id="PTHR30126">
    <property type="entry name" value="HTH-TYPE TRANSCRIPTIONAL REGULATOR"/>
    <property type="match status" value="1"/>
</dbReference>
<dbReference type="Gene3D" id="1.10.10.10">
    <property type="entry name" value="Winged helix-like DNA-binding domain superfamily/Winged helix DNA-binding domain"/>
    <property type="match status" value="1"/>
</dbReference>
<dbReference type="PATRIC" id="fig|1423774.3.peg.1659"/>
<reference evidence="6 7" key="1">
    <citation type="journal article" date="2015" name="Genome Announc.">
        <title>Expanding the biotechnology potential of lactobacilli through comparative genomics of 213 strains and associated genera.</title>
        <authorList>
            <person name="Sun Z."/>
            <person name="Harris H.M."/>
            <person name="McCann A."/>
            <person name="Guo C."/>
            <person name="Argimon S."/>
            <person name="Zhang W."/>
            <person name="Yang X."/>
            <person name="Jeffery I.B."/>
            <person name="Cooney J.C."/>
            <person name="Kagawa T.F."/>
            <person name="Liu W."/>
            <person name="Song Y."/>
            <person name="Salvetti E."/>
            <person name="Wrobel A."/>
            <person name="Rasinkangas P."/>
            <person name="Parkhill J."/>
            <person name="Rea M.C."/>
            <person name="O'Sullivan O."/>
            <person name="Ritari J."/>
            <person name="Douillard F.P."/>
            <person name="Paul Ross R."/>
            <person name="Yang R."/>
            <person name="Briner A.E."/>
            <person name="Felis G.E."/>
            <person name="de Vos W.M."/>
            <person name="Barrangou R."/>
            <person name="Klaenhammer T.R."/>
            <person name="Caufield P.W."/>
            <person name="Cui Y."/>
            <person name="Zhang H."/>
            <person name="O'Toole P.W."/>
        </authorList>
    </citation>
    <scope>NUCLEOTIDE SEQUENCE [LARGE SCALE GENOMIC DNA]</scope>
    <source>
        <strain evidence="6 7">DSM 16982</strain>
    </source>
</reference>
<evidence type="ECO:0000313" key="7">
    <source>
        <dbReference type="Proteomes" id="UP000051302"/>
    </source>
</evidence>
<dbReference type="SUPFAM" id="SSF46785">
    <property type="entry name" value="Winged helix' DNA-binding domain"/>
    <property type="match status" value="1"/>
</dbReference>